<dbReference type="CDD" id="cd01673">
    <property type="entry name" value="dNK"/>
    <property type="match status" value="1"/>
</dbReference>
<dbReference type="Gene3D" id="3.40.50.300">
    <property type="entry name" value="P-loop containing nucleotide triphosphate hydrolases"/>
    <property type="match status" value="1"/>
</dbReference>
<dbReference type="PANTHER" id="PTHR10513">
    <property type="entry name" value="DEOXYNUCLEOSIDE KINASE"/>
    <property type="match status" value="1"/>
</dbReference>
<dbReference type="PANTHER" id="PTHR10513:SF46">
    <property type="entry name" value="DEOXYGUANOSINE KINASE"/>
    <property type="match status" value="1"/>
</dbReference>
<keyword evidence="2" id="KW-0808">Transferase</keyword>
<evidence type="ECO:0000313" key="3">
    <source>
        <dbReference type="Proteomes" id="UP001209553"/>
    </source>
</evidence>
<dbReference type="EMBL" id="JAOPKZ010000013">
    <property type="protein sequence ID" value="MCU5746638.1"/>
    <property type="molecule type" value="Genomic_DNA"/>
</dbReference>
<accession>A0ABT2QRN7</accession>
<dbReference type="GO" id="GO:0016301">
    <property type="term" value="F:kinase activity"/>
    <property type="evidence" value="ECO:0007669"/>
    <property type="project" value="UniProtKB-KW"/>
</dbReference>
<dbReference type="InterPro" id="IPR027417">
    <property type="entry name" value="P-loop_NTPase"/>
</dbReference>
<protein>
    <submittedName>
        <fullName evidence="2">Deoxynucleoside kinase</fullName>
    </submittedName>
</protein>
<reference evidence="2 3" key="1">
    <citation type="journal article" date="2023" name="Int. J. Syst. Evol. Microbiol.">
        <title>Streptococcus sciuri sp. nov., Staphylococcus marylandisciuri sp. nov. and Staphylococcus americanisciuri sp. nov., isolated from faeces of eastern grey squirrel (Sciurus carolinensis).</title>
        <authorList>
            <person name="Volokhov D.V."/>
            <person name="Zagorodnyaya T.A."/>
            <person name="Furtak V.A."/>
            <person name="Nattanmai G."/>
            <person name="Randall L."/>
            <person name="Jose S."/>
            <person name="Gao Y."/>
            <person name="Eisenberg T."/>
            <person name="Delmonte P."/>
            <person name="Blom J."/>
            <person name="Mitchell K.K."/>
        </authorList>
    </citation>
    <scope>NUCLEOTIDE SEQUENCE [LARGE SCALE GENOMIC DNA]</scope>
    <source>
        <strain evidence="2 3">SQ8-PEA</strain>
    </source>
</reference>
<sequence>MKKTFIAIEGPIGVGKTSLAHQLSKTLDFEEEREVVENNPFLSDFYDDISKWSFQTEMFFLCNRYKQVQDLAQSNKGVVSDYHIFKNKIFAHNTLTTTEFNKFKRIYDILTEDLIMPNIVVFLDADLRVLKTRIAKRNRSFEHQIEDNYLLQLQDDYASFYRSLQAQDVKTLYINTSHLDFVNNKKDYQYILNQIEPMIGGEFHD</sequence>
<dbReference type="InterPro" id="IPR031314">
    <property type="entry name" value="DNK_dom"/>
</dbReference>
<name>A0ABT2QRN7_9STAP</name>
<gene>
    <name evidence="2" type="ORF">N9R04_07935</name>
</gene>
<dbReference type="Proteomes" id="UP001209553">
    <property type="component" value="Unassembled WGS sequence"/>
</dbReference>
<keyword evidence="2" id="KW-0418">Kinase</keyword>
<evidence type="ECO:0000259" key="1">
    <source>
        <dbReference type="Pfam" id="PF01712"/>
    </source>
</evidence>
<dbReference type="InterPro" id="IPR002624">
    <property type="entry name" value="DCK/DGK"/>
</dbReference>
<organism evidence="2 3">
    <name type="scientific">Staphylococcus marylandisciuri</name>
    <dbReference type="NCBI Taxonomy" id="2981529"/>
    <lineage>
        <taxon>Bacteria</taxon>
        <taxon>Bacillati</taxon>
        <taxon>Bacillota</taxon>
        <taxon>Bacilli</taxon>
        <taxon>Bacillales</taxon>
        <taxon>Staphylococcaceae</taxon>
        <taxon>Staphylococcus</taxon>
    </lineage>
</organism>
<dbReference type="RefSeq" id="WP_262856285.1">
    <property type="nucleotide sequence ID" value="NZ_JAOPKZ010000013.1"/>
</dbReference>
<feature type="domain" description="Deoxynucleoside kinase" evidence="1">
    <location>
        <begin position="6"/>
        <end position="199"/>
    </location>
</feature>
<dbReference type="SUPFAM" id="SSF52540">
    <property type="entry name" value="P-loop containing nucleoside triphosphate hydrolases"/>
    <property type="match status" value="1"/>
</dbReference>
<dbReference type="InterPro" id="IPR050566">
    <property type="entry name" value="Deoxyribonucleoside_kinase"/>
</dbReference>
<proteinExistence type="predicted"/>
<dbReference type="Pfam" id="PF01712">
    <property type="entry name" value="dNK"/>
    <property type="match status" value="1"/>
</dbReference>
<dbReference type="PIRSF" id="PIRSF000705">
    <property type="entry name" value="DNK"/>
    <property type="match status" value="1"/>
</dbReference>
<evidence type="ECO:0000313" key="2">
    <source>
        <dbReference type="EMBL" id="MCU5746638.1"/>
    </source>
</evidence>
<keyword evidence="3" id="KW-1185">Reference proteome</keyword>
<comment type="caution">
    <text evidence="2">The sequence shown here is derived from an EMBL/GenBank/DDBJ whole genome shotgun (WGS) entry which is preliminary data.</text>
</comment>